<accession>A0ABP4IN70</accession>
<organism evidence="6 7">
    <name type="scientific">Pseudonocardia kongjuensis</name>
    <dbReference type="NCBI Taxonomy" id="102227"/>
    <lineage>
        <taxon>Bacteria</taxon>
        <taxon>Bacillati</taxon>
        <taxon>Actinomycetota</taxon>
        <taxon>Actinomycetes</taxon>
        <taxon>Pseudonocardiales</taxon>
        <taxon>Pseudonocardiaceae</taxon>
        <taxon>Pseudonocardia</taxon>
    </lineage>
</organism>
<comment type="caution">
    <text evidence="6">The sequence shown here is derived from an EMBL/GenBank/DDBJ whole genome shotgun (WGS) entry which is preliminary data.</text>
</comment>
<feature type="domain" description="HTH araC/xylS-type" evidence="5">
    <location>
        <begin position="196"/>
        <end position="294"/>
    </location>
</feature>
<dbReference type="PROSITE" id="PS01124">
    <property type="entry name" value="HTH_ARAC_FAMILY_2"/>
    <property type="match status" value="1"/>
</dbReference>
<evidence type="ECO:0000256" key="2">
    <source>
        <dbReference type="ARBA" id="ARBA00023125"/>
    </source>
</evidence>
<reference evidence="7" key="1">
    <citation type="journal article" date="2019" name="Int. J. Syst. Evol. Microbiol.">
        <title>The Global Catalogue of Microorganisms (GCM) 10K type strain sequencing project: providing services to taxonomists for standard genome sequencing and annotation.</title>
        <authorList>
            <consortium name="The Broad Institute Genomics Platform"/>
            <consortium name="The Broad Institute Genome Sequencing Center for Infectious Disease"/>
            <person name="Wu L."/>
            <person name="Ma J."/>
        </authorList>
    </citation>
    <scope>NUCLEOTIDE SEQUENCE [LARGE SCALE GENOMIC DNA]</scope>
    <source>
        <strain evidence="7">JCM 11896</strain>
    </source>
</reference>
<protein>
    <submittedName>
        <fullName evidence="6">AraC family transcriptional regulator</fullName>
    </submittedName>
</protein>
<name>A0ABP4IN70_9PSEU</name>
<dbReference type="InterPro" id="IPR050204">
    <property type="entry name" value="AraC_XylS_family_regulators"/>
</dbReference>
<evidence type="ECO:0000256" key="1">
    <source>
        <dbReference type="ARBA" id="ARBA00023015"/>
    </source>
</evidence>
<dbReference type="PRINTS" id="PR00032">
    <property type="entry name" value="HTHARAC"/>
</dbReference>
<dbReference type="SMART" id="SM00342">
    <property type="entry name" value="HTH_ARAC"/>
    <property type="match status" value="1"/>
</dbReference>
<proteinExistence type="predicted"/>
<dbReference type="PROSITE" id="PS00041">
    <property type="entry name" value="HTH_ARAC_FAMILY_1"/>
    <property type="match status" value="1"/>
</dbReference>
<evidence type="ECO:0000256" key="4">
    <source>
        <dbReference type="SAM" id="MobiDB-lite"/>
    </source>
</evidence>
<sequence>MNPSAVDLGPDHRRYSRVVFDSREVGWRSAHLEVLEISGHAEHVSLPGVDAHLIDLQLDGSRTVQRRDDRRWVTGAMRPGSLAIKPSQRSSLLRWDSPAGDTVIRQLRLLIPATTMERMADDLREFEPVSALSSSRLAFDDDMLRTTLLQLERAARAGVSDLYAAAAAEFVAVHLLTDHGTVPAPRRKLFEDARISQVVDMLHARLDVTPDLGELASVAGLSRFHLLRLFRQKTGETPSVYHRRLRLEQAQRLLCRTDLPVAEIGRRCGYPDPSHFGKSFRSLTGTAPATYRREHRRR</sequence>
<evidence type="ECO:0000259" key="5">
    <source>
        <dbReference type="PROSITE" id="PS01124"/>
    </source>
</evidence>
<dbReference type="Proteomes" id="UP001501414">
    <property type="component" value="Unassembled WGS sequence"/>
</dbReference>
<dbReference type="InterPro" id="IPR020449">
    <property type="entry name" value="Tscrpt_reg_AraC-type_HTH"/>
</dbReference>
<dbReference type="Pfam" id="PF12833">
    <property type="entry name" value="HTH_18"/>
    <property type="match status" value="1"/>
</dbReference>
<keyword evidence="3" id="KW-0804">Transcription</keyword>
<evidence type="ECO:0000313" key="7">
    <source>
        <dbReference type="Proteomes" id="UP001501414"/>
    </source>
</evidence>
<gene>
    <name evidence="6" type="ORF">GCM10009613_34780</name>
</gene>
<dbReference type="Gene3D" id="1.10.10.60">
    <property type="entry name" value="Homeodomain-like"/>
    <property type="match status" value="2"/>
</dbReference>
<evidence type="ECO:0000256" key="3">
    <source>
        <dbReference type="ARBA" id="ARBA00023163"/>
    </source>
</evidence>
<keyword evidence="1" id="KW-0805">Transcription regulation</keyword>
<dbReference type="PANTHER" id="PTHR46796">
    <property type="entry name" value="HTH-TYPE TRANSCRIPTIONAL ACTIVATOR RHAS-RELATED"/>
    <property type="match status" value="1"/>
</dbReference>
<dbReference type="InterPro" id="IPR018060">
    <property type="entry name" value="HTH_AraC"/>
</dbReference>
<keyword evidence="2" id="KW-0238">DNA-binding</keyword>
<dbReference type="EMBL" id="BAAAJK010000014">
    <property type="protein sequence ID" value="GAA1391720.1"/>
    <property type="molecule type" value="Genomic_DNA"/>
</dbReference>
<keyword evidence="7" id="KW-1185">Reference proteome</keyword>
<dbReference type="InterPro" id="IPR018062">
    <property type="entry name" value="HTH_AraC-typ_CS"/>
</dbReference>
<dbReference type="SUPFAM" id="SSF46689">
    <property type="entry name" value="Homeodomain-like"/>
    <property type="match status" value="2"/>
</dbReference>
<evidence type="ECO:0000313" key="6">
    <source>
        <dbReference type="EMBL" id="GAA1391720.1"/>
    </source>
</evidence>
<feature type="region of interest" description="Disordered" evidence="4">
    <location>
        <begin position="279"/>
        <end position="298"/>
    </location>
</feature>
<dbReference type="InterPro" id="IPR009057">
    <property type="entry name" value="Homeodomain-like_sf"/>
</dbReference>